<dbReference type="SUPFAM" id="SSF53681">
    <property type="entry name" value="Aspartate/glutamate racemase"/>
    <property type="match status" value="2"/>
</dbReference>
<proteinExistence type="inferred from homology"/>
<keyword evidence="4" id="KW-1185">Reference proteome</keyword>
<gene>
    <name evidence="3" type="ordered locus">Ilyop_1146</name>
</gene>
<sequence length="233" mass="26132">MKTVGILGGMGPLATSDLFNKIVTLTDAKDDNDHIHIILNNYPIIPDRTNYILGNGENPVKYMLEAALKLQVMGSDVIIMPCNTAHYFYKELTEHLTIPFINMIEETAKEIKEIDPETKKIFLFSTQGTYKAKIYDKVFENYGLEILRPEKSVQSVVTDIIYSIKKGDTALKNIDKNILTSYIESIEGKNIILGCTELPVAFDILGIKKNCIDPTKILAKSAIRFAGKNIIED</sequence>
<dbReference type="NCBIfam" id="TIGR00035">
    <property type="entry name" value="asp_race"/>
    <property type="match status" value="1"/>
</dbReference>
<comment type="similarity">
    <text evidence="1">Belongs to the aspartate/glutamate racemases family.</text>
</comment>
<dbReference type="InterPro" id="IPR001920">
    <property type="entry name" value="Asp/Glu_race"/>
</dbReference>
<evidence type="ECO:0000313" key="4">
    <source>
        <dbReference type="Proteomes" id="UP000006875"/>
    </source>
</evidence>
<protein>
    <submittedName>
        <fullName evidence="3">Aspartate racemase</fullName>
    </submittedName>
</protein>
<dbReference type="PANTHER" id="PTHR21198:SF7">
    <property type="entry name" value="ASPARTATE-GLUTAMATE RACEMASE FAMILY"/>
    <property type="match status" value="1"/>
</dbReference>
<dbReference type="PANTHER" id="PTHR21198">
    <property type="entry name" value="GLUTAMATE RACEMASE"/>
    <property type="match status" value="1"/>
</dbReference>
<dbReference type="RefSeq" id="WP_013387594.1">
    <property type="nucleotide sequence ID" value="NC_014632.1"/>
</dbReference>
<dbReference type="Pfam" id="PF01177">
    <property type="entry name" value="Asp_Glu_race"/>
    <property type="match status" value="1"/>
</dbReference>
<evidence type="ECO:0000256" key="2">
    <source>
        <dbReference type="ARBA" id="ARBA00023235"/>
    </source>
</evidence>
<dbReference type="Proteomes" id="UP000006875">
    <property type="component" value="Chromosome"/>
</dbReference>
<dbReference type="InterPro" id="IPR018187">
    <property type="entry name" value="Asp/Glu_racemase_AS_1"/>
</dbReference>
<accession>E3H7X5</accession>
<organism evidence="3 4">
    <name type="scientific">Ilyobacter polytropus (strain ATCC 51220 / DSM 2926 / LMG 16218 / CuHBu1)</name>
    <dbReference type="NCBI Taxonomy" id="572544"/>
    <lineage>
        <taxon>Bacteria</taxon>
        <taxon>Fusobacteriati</taxon>
        <taxon>Fusobacteriota</taxon>
        <taxon>Fusobacteriia</taxon>
        <taxon>Fusobacteriales</taxon>
        <taxon>Fusobacteriaceae</taxon>
        <taxon>Ilyobacter</taxon>
    </lineage>
</organism>
<keyword evidence="2" id="KW-0413">Isomerase</keyword>
<dbReference type="PROSITE" id="PS00923">
    <property type="entry name" value="ASP_GLU_RACEMASE_1"/>
    <property type="match status" value="1"/>
</dbReference>
<dbReference type="Gene3D" id="3.40.50.1860">
    <property type="match status" value="2"/>
</dbReference>
<dbReference type="eggNOG" id="COG1794">
    <property type="taxonomic scope" value="Bacteria"/>
</dbReference>
<dbReference type="HOGENOM" id="CLU_055360_2_2_0"/>
<evidence type="ECO:0000256" key="1">
    <source>
        <dbReference type="ARBA" id="ARBA00007847"/>
    </source>
</evidence>
<dbReference type="AlphaFoldDB" id="E3H7X5"/>
<dbReference type="EMBL" id="CP002281">
    <property type="protein sequence ID" value="ADO82927.1"/>
    <property type="molecule type" value="Genomic_DNA"/>
</dbReference>
<reference evidence="3 4" key="1">
    <citation type="journal article" date="2010" name="Stand. Genomic Sci.">
        <title>Complete genome sequence of Ilyobacter polytropus type strain (CuHbu1).</title>
        <authorList>
            <person name="Sikorski J."/>
            <person name="Chertkov O."/>
            <person name="Lapidus A."/>
            <person name="Nolan M."/>
            <person name="Lucas S."/>
            <person name="Del Rio T.G."/>
            <person name="Tice H."/>
            <person name="Cheng J.F."/>
            <person name="Tapia R."/>
            <person name="Han C."/>
            <person name="Goodwin L."/>
            <person name="Pitluck S."/>
            <person name="Liolios K."/>
            <person name="Ivanova N."/>
            <person name="Mavromatis K."/>
            <person name="Mikhailova N."/>
            <person name="Pati A."/>
            <person name="Chen A."/>
            <person name="Palaniappan K."/>
            <person name="Land M."/>
            <person name="Hauser L."/>
            <person name="Chang Y.J."/>
            <person name="Jeffries C.D."/>
            <person name="Brambilla E."/>
            <person name="Yasawong M."/>
            <person name="Rohde M."/>
            <person name="Pukall R."/>
            <person name="Spring S."/>
            <person name="Goker M."/>
            <person name="Woyke T."/>
            <person name="Bristow J."/>
            <person name="Eisen J.A."/>
            <person name="Markowitz V."/>
            <person name="Hugenholtz P."/>
            <person name="Kyrpides N.C."/>
            <person name="Klenk H.P."/>
        </authorList>
    </citation>
    <scope>NUCLEOTIDE SEQUENCE [LARGE SCALE GENOMIC DNA]</scope>
    <source>
        <strain evidence="4">ATCC 51220 / DSM 2926 / LMG 16218 / CuHBu1</strain>
    </source>
</reference>
<dbReference type="GO" id="GO:0047661">
    <property type="term" value="F:amino-acid racemase activity"/>
    <property type="evidence" value="ECO:0007669"/>
    <property type="project" value="InterPro"/>
</dbReference>
<dbReference type="InterPro" id="IPR015942">
    <property type="entry name" value="Asp/Glu/hydantoin_racemase"/>
</dbReference>
<name>E3H7X5_ILYPC</name>
<evidence type="ECO:0000313" key="3">
    <source>
        <dbReference type="EMBL" id="ADO82927.1"/>
    </source>
</evidence>
<dbReference type="InterPro" id="IPR004380">
    <property type="entry name" value="Asp_race"/>
</dbReference>
<dbReference type="STRING" id="572544.Ilyop_1146"/>
<dbReference type="KEGG" id="ipo:Ilyop_1146"/>